<evidence type="ECO:0000313" key="2">
    <source>
        <dbReference type="Proteomes" id="UP001231649"/>
    </source>
</evidence>
<dbReference type="Proteomes" id="UP001231649">
    <property type="component" value="Chromosome 1"/>
</dbReference>
<dbReference type="EMBL" id="CM056777">
    <property type="protein sequence ID" value="KAJ8737423.1"/>
    <property type="molecule type" value="Genomic_DNA"/>
</dbReference>
<protein>
    <submittedName>
        <fullName evidence="1">Uncharacterized protein</fullName>
    </submittedName>
</protein>
<comment type="caution">
    <text evidence="1">The sequence shown here is derived from an EMBL/GenBank/DDBJ whole genome shotgun (WGS) entry which is preliminary data.</text>
</comment>
<evidence type="ECO:0000313" key="1">
    <source>
        <dbReference type="EMBL" id="KAJ8737423.1"/>
    </source>
</evidence>
<gene>
    <name evidence="1" type="ORF">PYW08_000018</name>
</gene>
<reference evidence="1" key="1">
    <citation type="submission" date="2023-03" db="EMBL/GenBank/DDBJ databases">
        <title>Chromosome-level genomes of two armyworms, Mythimna separata and Mythimna loreyi, provide insights into the biosynthesis and reception of sex pheromones.</title>
        <authorList>
            <person name="Zhao H."/>
        </authorList>
    </citation>
    <scope>NUCLEOTIDE SEQUENCE</scope>
    <source>
        <strain evidence="1">BeijingLab</strain>
    </source>
</reference>
<keyword evidence="2" id="KW-1185">Reference proteome</keyword>
<proteinExistence type="predicted"/>
<name>A0ACC2RA81_9NEOP</name>
<organism evidence="1 2">
    <name type="scientific">Mythimna loreyi</name>
    <dbReference type="NCBI Taxonomy" id="667449"/>
    <lineage>
        <taxon>Eukaryota</taxon>
        <taxon>Metazoa</taxon>
        <taxon>Ecdysozoa</taxon>
        <taxon>Arthropoda</taxon>
        <taxon>Hexapoda</taxon>
        <taxon>Insecta</taxon>
        <taxon>Pterygota</taxon>
        <taxon>Neoptera</taxon>
        <taxon>Endopterygota</taxon>
        <taxon>Lepidoptera</taxon>
        <taxon>Glossata</taxon>
        <taxon>Ditrysia</taxon>
        <taxon>Noctuoidea</taxon>
        <taxon>Noctuidae</taxon>
        <taxon>Noctuinae</taxon>
        <taxon>Hadenini</taxon>
        <taxon>Mythimna</taxon>
    </lineage>
</organism>
<accession>A0ACC2RA81</accession>
<sequence length="503" mass="55113">MPLLYCIVDLIKVVHVDTTYSLRKIMENSKVNISHISGSAVSFNNDTNSVSDGYGMFQSKEQILASSKIQEVENGKALNGPHGDGHPHTVTHPTSYADTMLHLFRGNIGTGLLAMGDAFRNGGIVFSPIVTALLGIICVHAQHLLLNCSEEMYLTSKRDRPPGFADTVYLVFKNGPARTRSMAGTMKIVVNGFLCVTQLGFCCVYIVFIANNVKMICDQYNIHIDLSIHMIFVVIPVILACMVRNLKYLTPFSTIANIMMATGVAVVVYEATQDLPPVHTRDYIASWEQLPLYFGTAIYAFEGIGLVLPLKNEMRRPEKFQKPLGVLNTGMVIVGSIFITVGFLGYLKWGDNVLGSLTLNLQPGKVLSNVVQALIALSILFTYPLQFYVPVAITWPVIQKKFGATNPVAKELGYRALLVLLTFVLAESIPELGLFISLVGAVSSTTLALMFPPLIELVSASQKPGGIPKYIWIKDCFIILLGLFVFVTGTYESVASIVKAFQV</sequence>